<dbReference type="EMBL" id="CM001475">
    <property type="protein sequence ID" value="EIC30335.1"/>
    <property type="molecule type" value="Genomic_DNA"/>
</dbReference>
<dbReference type="Proteomes" id="UP000005090">
    <property type="component" value="Chromosome"/>
</dbReference>
<protein>
    <recommendedName>
        <fullName evidence="1">RiboL-PSP-HEPN domain-containing protein</fullName>
    </recommendedName>
</protein>
<feature type="domain" description="RiboL-PSP-HEPN" evidence="1">
    <location>
        <begin position="14"/>
        <end position="180"/>
    </location>
</feature>
<dbReference type="AlphaFoldDB" id="H8GJH5"/>
<name>H8GJH5_METAL</name>
<evidence type="ECO:0000313" key="2">
    <source>
        <dbReference type="EMBL" id="EIC30335.1"/>
    </source>
</evidence>
<accession>H8GJH5</accession>
<organism evidence="2 3">
    <name type="scientific">Methylomicrobium album BG8</name>
    <dbReference type="NCBI Taxonomy" id="686340"/>
    <lineage>
        <taxon>Bacteria</taxon>
        <taxon>Pseudomonadati</taxon>
        <taxon>Pseudomonadota</taxon>
        <taxon>Gammaproteobacteria</taxon>
        <taxon>Methylococcales</taxon>
        <taxon>Methylococcaceae</taxon>
        <taxon>Methylomicrobium</taxon>
    </lineage>
</organism>
<evidence type="ECO:0000313" key="3">
    <source>
        <dbReference type="Proteomes" id="UP000005090"/>
    </source>
</evidence>
<reference evidence="2 3" key="1">
    <citation type="journal article" date="2013" name="Genome Announc.">
        <title>Genome Sequence of the Obligate Gammaproteobacterial Methanotroph Methylomicrobium album Strain BG8.</title>
        <authorList>
            <person name="Kits K.D."/>
            <person name="Kalyuzhnaya M.G."/>
            <person name="Klotz M.G."/>
            <person name="Jetten M.S."/>
            <person name="Op den Camp H.J."/>
            <person name="Vuilleumier S."/>
            <person name="Bringel F."/>
            <person name="Dispirito A.A."/>
            <person name="Murrell J.C."/>
            <person name="Bruce D."/>
            <person name="Cheng J.F."/>
            <person name="Copeland A."/>
            <person name="Goodwin L."/>
            <person name="Hauser L."/>
            <person name="Lajus A."/>
            <person name="Land M.L."/>
            <person name="Lapidus A."/>
            <person name="Lucas S."/>
            <person name="Medigue C."/>
            <person name="Pitluck S."/>
            <person name="Woyke T."/>
            <person name="Zeytun A."/>
            <person name="Stein L.Y."/>
        </authorList>
    </citation>
    <scope>NUCLEOTIDE SEQUENCE [LARGE SCALE GENOMIC DNA]</scope>
    <source>
        <strain evidence="2 3">BG8</strain>
    </source>
</reference>
<dbReference type="HOGENOM" id="CLU_100241_0_0_6"/>
<dbReference type="Pfam" id="PF18735">
    <property type="entry name" value="HEPN_RiboL-PSP"/>
    <property type="match status" value="1"/>
</dbReference>
<proteinExistence type="predicted"/>
<dbReference type="eggNOG" id="ENOG502ZBI9">
    <property type="taxonomic scope" value="Bacteria"/>
</dbReference>
<keyword evidence="3" id="KW-1185">Reference proteome</keyword>
<evidence type="ECO:0000259" key="1">
    <source>
        <dbReference type="Pfam" id="PF18735"/>
    </source>
</evidence>
<dbReference type="InterPro" id="IPR041519">
    <property type="entry name" value="HEPN_RiboL-PSP"/>
</dbReference>
<sequence>MNSQALETFKHAIQDSTDLLKHFDALNTKPPPPDIEVLKRASLVMALAALETYFEDRIFEAVNAICAKGNADDPIQNFYLNSLEIDLKSFHSPSTDRVRQIFQKYLSLDVSDAWNWNNCDPAKAKAELNRLVKKRGDIAHRSLRPTNGEAQPKQHAVTRDDLRKHIHFITQIASTTDSFLAAKI</sequence>
<dbReference type="RefSeq" id="WP_005372896.1">
    <property type="nucleotide sequence ID" value="NZ_CM001475.1"/>
</dbReference>
<gene>
    <name evidence="2" type="ORF">Metal_2622</name>
</gene>